<reference evidence="2" key="1">
    <citation type="submission" date="2021-06" db="EMBL/GenBank/DDBJ databases">
        <authorList>
            <person name="Kallberg Y."/>
            <person name="Tangrot J."/>
            <person name="Rosling A."/>
        </authorList>
    </citation>
    <scope>NUCLEOTIDE SEQUENCE</scope>
    <source>
        <strain evidence="2">AZ414A</strain>
    </source>
</reference>
<protein>
    <submittedName>
        <fullName evidence="2">9206_t:CDS:1</fullName>
    </submittedName>
</protein>
<gene>
    <name evidence="2" type="ORF">DEBURN_LOCUS6306</name>
</gene>
<name>A0A9N9ALG9_9GLOM</name>
<proteinExistence type="predicted"/>
<organism evidence="2 3">
    <name type="scientific">Diversispora eburnea</name>
    <dbReference type="NCBI Taxonomy" id="1213867"/>
    <lineage>
        <taxon>Eukaryota</taxon>
        <taxon>Fungi</taxon>
        <taxon>Fungi incertae sedis</taxon>
        <taxon>Mucoromycota</taxon>
        <taxon>Glomeromycotina</taxon>
        <taxon>Glomeromycetes</taxon>
        <taxon>Diversisporales</taxon>
        <taxon>Diversisporaceae</taxon>
        <taxon>Diversispora</taxon>
    </lineage>
</organism>
<comment type="caution">
    <text evidence="2">The sequence shown here is derived from an EMBL/GenBank/DDBJ whole genome shotgun (WGS) entry which is preliminary data.</text>
</comment>
<sequence>MVMLFEILKAPFIVLIKMLLLFIQRTYVYTKNLFSCFFPFNFSTLQISEIELEKNVHRAAQVILENRVFELQQENQKKQAEQAILENRIHELQQENQKKQDEQVILENRVHEFQQENEKLIYEKAELELENAMLIAAQKALENKIATDADANLKRTVAKMIEEIKENCTEALGFERPVCKKILPMVPGTSDKGTLIALINLKKKE</sequence>
<keyword evidence="3" id="KW-1185">Reference proteome</keyword>
<dbReference type="Proteomes" id="UP000789706">
    <property type="component" value="Unassembled WGS sequence"/>
</dbReference>
<dbReference type="AlphaFoldDB" id="A0A9N9ALG9"/>
<keyword evidence="1" id="KW-0175">Coiled coil</keyword>
<evidence type="ECO:0000313" key="2">
    <source>
        <dbReference type="EMBL" id="CAG8534572.1"/>
    </source>
</evidence>
<accession>A0A9N9ALG9</accession>
<feature type="coiled-coil region" evidence="1">
    <location>
        <begin position="61"/>
        <end position="144"/>
    </location>
</feature>
<evidence type="ECO:0000313" key="3">
    <source>
        <dbReference type="Proteomes" id="UP000789706"/>
    </source>
</evidence>
<evidence type="ECO:0000256" key="1">
    <source>
        <dbReference type="SAM" id="Coils"/>
    </source>
</evidence>
<dbReference type="EMBL" id="CAJVPK010000635">
    <property type="protein sequence ID" value="CAG8534572.1"/>
    <property type="molecule type" value="Genomic_DNA"/>
</dbReference>